<dbReference type="AlphaFoldDB" id="Q2R767"/>
<reference evidence="1" key="2">
    <citation type="submission" date="2005-04" db="EMBL/GenBank/DDBJ databases">
        <authorList>
            <person name="Buell C.R."/>
            <person name="Wing R.A."/>
            <person name="McCombie W.A."/>
            <person name="Ouyang S."/>
        </authorList>
    </citation>
    <scope>NUCLEOTIDE SEQUENCE</scope>
</reference>
<dbReference type="EMBL" id="DP000010">
    <property type="protein sequence ID" value="ABA92628.2"/>
    <property type="molecule type" value="Genomic_DNA"/>
</dbReference>
<sequence>MPNGAFLTTDINSEYVICLFRFAIDCSTGFSERQASGGGPDDFSGSHPFGDIFTHVRVDIPLVSVNCTGPFLVSKTRRLPNRYALHSDATRTLSTTLWTRFYWQGDGHKKKYRLAKWDIICRPKEQGGLGIHDFEIKNKALISYHLSYPVATYMGYPPPTGTAGYYYGGISTFGAGGTGVFYPGAWWRSSLRIDSH</sequence>
<protein>
    <submittedName>
        <fullName evidence="1">Uncharacterized protein</fullName>
    </submittedName>
</protein>
<reference evidence="1" key="1">
    <citation type="journal article" date="2005" name="BMC Biol.">
        <title>The sequence of rice chromosomes 11 and 12, rich in disease resistance genes and recent gene duplications.</title>
        <authorList>
            <consortium name="The rice chromosomes 11 and 12 sequencing consortia"/>
        </authorList>
    </citation>
    <scope>NUCLEOTIDE SEQUENCE [LARGE SCALE GENOMIC DNA]</scope>
</reference>
<reference evidence="1" key="3">
    <citation type="submission" date="2006-01" db="EMBL/GenBank/DDBJ databases">
        <authorList>
            <person name="Buell R."/>
        </authorList>
    </citation>
    <scope>NUCLEOTIDE SEQUENCE</scope>
</reference>
<accession>Q2R767</accession>
<proteinExistence type="predicted"/>
<name>Q2R767_ORYSJ</name>
<gene>
    <name evidence="1" type="ordered locus">LOC_Os11g17630</name>
</gene>
<organism evidence="1">
    <name type="scientific">Oryza sativa subsp. japonica</name>
    <name type="common">Rice</name>
    <dbReference type="NCBI Taxonomy" id="39947"/>
    <lineage>
        <taxon>Eukaryota</taxon>
        <taxon>Viridiplantae</taxon>
        <taxon>Streptophyta</taxon>
        <taxon>Embryophyta</taxon>
        <taxon>Tracheophyta</taxon>
        <taxon>Spermatophyta</taxon>
        <taxon>Magnoliopsida</taxon>
        <taxon>Liliopsida</taxon>
        <taxon>Poales</taxon>
        <taxon>Poaceae</taxon>
        <taxon>BOP clade</taxon>
        <taxon>Oryzoideae</taxon>
        <taxon>Oryzeae</taxon>
        <taxon>Oryzinae</taxon>
        <taxon>Oryza</taxon>
        <taxon>Oryza sativa</taxon>
    </lineage>
</organism>
<evidence type="ECO:0000313" key="1">
    <source>
        <dbReference type="EMBL" id="ABA92628.2"/>
    </source>
</evidence>